<dbReference type="EMBL" id="ML987196">
    <property type="protein sequence ID" value="KAF2247885.1"/>
    <property type="molecule type" value="Genomic_DNA"/>
</dbReference>
<protein>
    <recommendedName>
        <fullName evidence="7">Xylanolytic transcriptional activator regulatory domain-containing protein</fullName>
    </recommendedName>
</protein>
<keyword evidence="3" id="KW-0238">DNA-binding</keyword>
<name>A0A6A6IBD2_9PLEO</name>
<feature type="region of interest" description="Disordered" evidence="6">
    <location>
        <begin position="62"/>
        <end position="86"/>
    </location>
</feature>
<dbReference type="SMART" id="SM00906">
    <property type="entry name" value="Fungal_trans"/>
    <property type="match status" value="1"/>
</dbReference>
<dbReference type="PANTHER" id="PTHR47171">
    <property type="entry name" value="FARA-RELATED"/>
    <property type="match status" value="1"/>
</dbReference>
<evidence type="ECO:0000256" key="4">
    <source>
        <dbReference type="ARBA" id="ARBA00023163"/>
    </source>
</evidence>
<dbReference type="OrthoDB" id="5121955at2759"/>
<dbReference type="GO" id="GO:0006351">
    <property type="term" value="P:DNA-templated transcription"/>
    <property type="evidence" value="ECO:0007669"/>
    <property type="project" value="InterPro"/>
</dbReference>
<dbReference type="GO" id="GO:0003677">
    <property type="term" value="F:DNA binding"/>
    <property type="evidence" value="ECO:0007669"/>
    <property type="project" value="UniProtKB-KW"/>
</dbReference>
<dbReference type="Pfam" id="PF04082">
    <property type="entry name" value="Fungal_trans"/>
    <property type="match status" value="1"/>
</dbReference>
<gene>
    <name evidence="8" type="ORF">BU26DRAFT_519683</name>
</gene>
<evidence type="ECO:0000313" key="8">
    <source>
        <dbReference type="EMBL" id="KAF2247885.1"/>
    </source>
</evidence>
<sequence>MRNVECTFLPSRRGTYPRKKKVGYDAHQPGCNEPTARAVGLGTGVGRAGDLDSACATTSVPRWQADAGHAHRNGSESPARGEPRDAPLRTSSLAAMFEEYLDSQPPPNESVLSKRGVIFLADSSPLTFALGELPRDKTLHNVSSRVTNTASESEEGLAGPQGSPHPVHMSAADIAYLKAKGAFEMPQDELLSALVGAFLDKFCTLYSIVNRDKFVQLYEQQKLPWILMHAVCFIGATYCDQAVIHRSAMQSRWHARRCFYDKAKVLFDLGYETDKIILLQTVLLLTFWGPQMKSYWNPCSWIGFGVTIADSLGIYKSNSSAHQPPAGRSLLRRLWWTLAVRDAYCAALLGRPFRINMARCDTEPLSIDDFYPEDGHDQAAAAARAAESTYAGAQCQIQIAKLSLILRQIMLSKSNGKYDAQVIANLHRLLEQWQADLPAAVDWRTPGNATNLCAMSLKIIFHHHLIVIHLGEPPCGSPDTNSQVDMDSLSIKLAESAAQTIASSAIALMTGSMVGNLPHEVFPGFFIAGIVFYRQMKNQNAMLAQLGQAALDNCQMVMNEARDNWDAAQWALRIFDFLLSKTDRIESQRDKACQQLPNAPAHDFAMSRDITEMDTPAGQLDAAAVVGGDMSATIDLNSLPNQYFMETVNDILLMPDYFMTAAEFDFSVPY</sequence>
<dbReference type="InterPro" id="IPR052073">
    <property type="entry name" value="Amide_Lactam_Regulators"/>
</dbReference>
<proteinExistence type="predicted"/>
<dbReference type="AlphaFoldDB" id="A0A6A6IBD2"/>
<reference evidence="8" key="1">
    <citation type="journal article" date="2020" name="Stud. Mycol.">
        <title>101 Dothideomycetes genomes: a test case for predicting lifestyles and emergence of pathogens.</title>
        <authorList>
            <person name="Haridas S."/>
            <person name="Albert R."/>
            <person name="Binder M."/>
            <person name="Bloem J."/>
            <person name="Labutti K."/>
            <person name="Salamov A."/>
            <person name="Andreopoulos B."/>
            <person name="Baker S."/>
            <person name="Barry K."/>
            <person name="Bills G."/>
            <person name="Bluhm B."/>
            <person name="Cannon C."/>
            <person name="Castanera R."/>
            <person name="Culley D."/>
            <person name="Daum C."/>
            <person name="Ezra D."/>
            <person name="Gonzalez J."/>
            <person name="Henrissat B."/>
            <person name="Kuo A."/>
            <person name="Liang C."/>
            <person name="Lipzen A."/>
            <person name="Lutzoni F."/>
            <person name="Magnuson J."/>
            <person name="Mondo S."/>
            <person name="Nolan M."/>
            <person name="Ohm R."/>
            <person name="Pangilinan J."/>
            <person name="Park H.-J."/>
            <person name="Ramirez L."/>
            <person name="Alfaro M."/>
            <person name="Sun H."/>
            <person name="Tritt A."/>
            <person name="Yoshinaga Y."/>
            <person name="Zwiers L.-H."/>
            <person name="Turgeon B."/>
            <person name="Goodwin S."/>
            <person name="Spatafora J."/>
            <person name="Crous P."/>
            <person name="Grigoriev I."/>
        </authorList>
    </citation>
    <scope>NUCLEOTIDE SEQUENCE</scope>
    <source>
        <strain evidence="8">CBS 122368</strain>
    </source>
</reference>
<keyword evidence="1" id="KW-0862">Zinc</keyword>
<evidence type="ECO:0000256" key="3">
    <source>
        <dbReference type="ARBA" id="ARBA00023125"/>
    </source>
</evidence>
<evidence type="ECO:0000313" key="9">
    <source>
        <dbReference type="Proteomes" id="UP000800094"/>
    </source>
</evidence>
<organism evidence="8 9">
    <name type="scientific">Trematosphaeria pertusa</name>
    <dbReference type="NCBI Taxonomy" id="390896"/>
    <lineage>
        <taxon>Eukaryota</taxon>
        <taxon>Fungi</taxon>
        <taxon>Dikarya</taxon>
        <taxon>Ascomycota</taxon>
        <taxon>Pezizomycotina</taxon>
        <taxon>Dothideomycetes</taxon>
        <taxon>Pleosporomycetidae</taxon>
        <taxon>Pleosporales</taxon>
        <taxon>Massarineae</taxon>
        <taxon>Trematosphaeriaceae</taxon>
        <taxon>Trematosphaeria</taxon>
    </lineage>
</organism>
<dbReference type="RefSeq" id="XP_033682889.1">
    <property type="nucleotide sequence ID" value="XM_033829119.1"/>
</dbReference>
<dbReference type="CDD" id="cd12148">
    <property type="entry name" value="fungal_TF_MHR"/>
    <property type="match status" value="1"/>
</dbReference>
<dbReference type="PANTHER" id="PTHR47171:SF1">
    <property type="entry name" value="ZN(II)2CYS6 TRANSCRIPTION FACTOR (EUROFUNG)"/>
    <property type="match status" value="1"/>
</dbReference>
<dbReference type="InterPro" id="IPR007219">
    <property type="entry name" value="XnlR_reg_dom"/>
</dbReference>
<keyword evidence="9" id="KW-1185">Reference proteome</keyword>
<dbReference type="Proteomes" id="UP000800094">
    <property type="component" value="Unassembled WGS sequence"/>
</dbReference>
<keyword evidence="5" id="KW-0539">Nucleus</keyword>
<evidence type="ECO:0000256" key="1">
    <source>
        <dbReference type="ARBA" id="ARBA00022833"/>
    </source>
</evidence>
<dbReference type="GeneID" id="54582449"/>
<evidence type="ECO:0000256" key="5">
    <source>
        <dbReference type="ARBA" id="ARBA00023242"/>
    </source>
</evidence>
<evidence type="ECO:0000259" key="7">
    <source>
        <dbReference type="SMART" id="SM00906"/>
    </source>
</evidence>
<evidence type="ECO:0000256" key="6">
    <source>
        <dbReference type="SAM" id="MobiDB-lite"/>
    </source>
</evidence>
<keyword evidence="2" id="KW-0805">Transcription regulation</keyword>
<accession>A0A6A6IBD2</accession>
<feature type="domain" description="Xylanolytic transcriptional activator regulatory" evidence="7">
    <location>
        <begin position="298"/>
        <end position="370"/>
    </location>
</feature>
<keyword evidence="4" id="KW-0804">Transcription</keyword>
<evidence type="ECO:0000256" key="2">
    <source>
        <dbReference type="ARBA" id="ARBA00023015"/>
    </source>
</evidence>
<dbReference type="GO" id="GO:0008270">
    <property type="term" value="F:zinc ion binding"/>
    <property type="evidence" value="ECO:0007669"/>
    <property type="project" value="InterPro"/>
</dbReference>